<sequence>MRMPYSSNSTFLVSIIDKEELVKAIYKPMRGEKPLWDFEPGLHRREVAAYRLAEAMGLHFVPPTILRDGPHGEGSVQLLIEANPDEHYFAIFEERQELHDQFRAMCAFDIVANNTDRKSGHVLVDKDSRVWGIDHGLCFAQDFKIRTVIWEFGGEAISESLLEKIEPLTQTVPLEVATLLNEQEVIAITERAKWLLDGARFPVDPSGRHYPWPLV</sequence>
<dbReference type="Pfam" id="PF00454">
    <property type="entry name" value="PI3_PI4_kinase"/>
    <property type="match status" value="1"/>
</dbReference>
<feature type="domain" description="PI3K/PI4K catalytic" evidence="1">
    <location>
        <begin position="72"/>
        <end position="145"/>
    </location>
</feature>
<dbReference type="AlphaFoldDB" id="A0A6J7UMG0"/>
<proteinExistence type="predicted"/>
<accession>A0A6J7UMG0</accession>
<dbReference type="InterPro" id="IPR022292">
    <property type="entry name" value="CHP03843"/>
</dbReference>
<reference evidence="2" key="1">
    <citation type="submission" date="2020-05" db="EMBL/GenBank/DDBJ databases">
        <authorList>
            <person name="Chiriac C."/>
            <person name="Salcher M."/>
            <person name="Ghai R."/>
            <person name="Kavagutti S V."/>
        </authorList>
    </citation>
    <scope>NUCLEOTIDE SEQUENCE</scope>
</reference>
<gene>
    <name evidence="2" type="ORF">UFOPK4345_01263</name>
</gene>
<organism evidence="2">
    <name type="scientific">freshwater metagenome</name>
    <dbReference type="NCBI Taxonomy" id="449393"/>
    <lineage>
        <taxon>unclassified sequences</taxon>
        <taxon>metagenomes</taxon>
        <taxon>ecological metagenomes</taxon>
    </lineage>
</organism>
<dbReference type="EMBL" id="CAFBQV010000242">
    <property type="protein sequence ID" value="CAB5067634.1"/>
    <property type="molecule type" value="Genomic_DNA"/>
</dbReference>
<evidence type="ECO:0000259" key="1">
    <source>
        <dbReference type="Pfam" id="PF00454"/>
    </source>
</evidence>
<evidence type="ECO:0000313" key="2">
    <source>
        <dbReference type="EMBL" id="CAB5067634.1"/>
    </source>
</evidence>
<name>A0A6J7UMG0_9ZZZZ</name>
<dbReference type="InterPro" id="IPR000403">
    <property type="entry name" value="PI3/4_kinase_cat_dom"/>
</dbReference>
<dbReference type="NCBIfam" id="TIGR03843">
    <property type="entry name" value="SCO1664 family protein"/>
    <property type="match status" value="1"/>
</dbReference>
<protein>
    <submittedName>
        <fullName evidence="2">Unannotated protein</fullName>
    </submittedName>
</protein>